<feature type="transmembrane region" description="Helical" evidence="6">
    <location>
        <begin position="731"/>
        <end position="750"/>
    </location>
</feature>
<evidence type="ECO:0000313" key="10">
    <source>
        <dbReference type="Proteomes" id="UP000250462"/>
    </source>
</evidence>
<evidence type="ECO:0000256" key="5">
    <source>
        <dbReference type="SAM" id="MobiDB-lite"/>
    </source>
</evidence>
<dbReference type="Gene3D" id="2.40.10.10">
    <property type="entry name" value="Trypsin-like serine proteases"/>
    <property type="match status" value="2"/>
</dbReference>
<dbReference type="Gene3D" id="3.30.420.430">
    <property type="match status" value="1"/>
</dbReference>
<dbReference type="Pfam" id="PF00746">
    <property type="entry name" value="Gram_pos_anchor"/>
    <property type="match status" value="1"/>
</dbReference>
<dbReference type="GO" id="GO:0005975">
    <property type="term" value="P:carbohydrate metabolic process"/>
    <property type="evidence" value="ECO:0007669"/>
    <property type="project" value="UniProtKB-ARBA"/>
</dbReference>
<evidence type="ECO:0000256" key="2">
    <source>
        <dbReference type="ARBA" id="ARBA00022525"/>
    </source>
</evidence>
<protein>
    <recommendedName>
        <fullName evidence="8">Gram-positive cocci surface proteins LPxTG domain-containing protein</fullName>
    </recommendedName>
</protein>
<feature type="chain" id="PRO_5039353886" description="Gram-positive cocci surface proteins LPxTG domain-containing protein" evidence="7">
    <location>
        <begin position="41"/>
        <end position="759"/>
    </location>
</feature>
<keyword evidence="6" id="KW-0812">Transmembrane</keyword>
<evidence type="ECO:0000256" key="3">
    <source>
        <dbReference type="ARBA" id="ARBA00022729"/>
    </source>
</evidence>
<feature type="compositionally biased region" description="Polar residues" evidence="5">
    <location>
        <begin position="514"/>
        <end position="523"/>
    </location>
</feature>
<dbReference type="PROSITE" id="PS00135">
    <property type="entry name" value="TRYPSIN_SER"/>
    <property type="match status" value="1"/>
</dbReference>
<keyword evidence="10" id="KW-1185">Reference proteome</keyword>
<feature type="region of interest" description="Disordered" evidence="5">
    <location>
        <begin position="500"/>
        <end position="567"/>
    </location>
</feature>
<feature type="compositionally biased region" description="Acidic residues" evidence="5">
    <location>
        <begin position="500"/>
        <end position="509"/>
    </location>
</feature>
<dbReference type="Gene3D" id="2.60.40.10">
    <property type="entry name" value="Immunoglobulins"/>
    <property type="match status" value="1"/>
</dbReference>
<dbReference type="InterPro" id="IPR033116">
    <property type="entry name" value="TRYPSIN_SER"/>
</dbReference>
<evidence type="ECO:0000256" key="1">
    <source>
        <dbReference type="ARBA" id="ARBA00022512"/>
    </source>
</evidence>
<dbReference type="CDD" id="cd21112">
    <property type="entry name" value="alphaLP-like"/>
    <property type="match status" value="1"/>
</dbReference>
<dbReference type="PROSITE" id="PS50847">
    <property type="entry name" value="GRAM_POS_ANCHORING"/>
    <property type="match status" value="1"/>
</dbReference>
<dbReference type="GO" id="GO:0004252">
    <property type="term" value="F:serine-type endopeptidase activity"/>
    <property type="evidence" value="ECO:0007669"/>
    <property type="project" value="InterPro"/>
</dbReference>
<feature type="signal peptide" evidence="7">
    <location>
        <begin position="1"/>
        <end position="40"/>
    </location>
</feature>
<dbReference type="InterPro" id="IPR019931">
    <property type="entry name" value="LPXTG_anchor"/>
</dbReference>
<gene>
    <name evidence="9" type="ORF">DPM12_01285</name>
</gene>
<evidence type="ECO:0000259" key="8">
    <source>
        <dbReference type="PROSITE" id="PS50847"/>
    </source>
</evidence>
<dbReference type="InterPro" id="IPR043504">
    <property type="entry name" value="Peptidase_S1_PA_chymotrypsin"/>
</dbReference>
<keyword evidence="3 7" id="KW-0732">Signal</keyword>
<keyword evidence="4" id="KW-0572">Peptidoglycan-anchor</keyword>
<keyword evidence="6" id="KW-0472">Membrane</keyword>
<keyword evidence="6" id="KW-1133">Transmembrane helix</keyword>
<feature type="compositionally biased region" description="Polar residues" evidence="5">
    <location>
        <begin position="639"/>
        <end position="649"/>
    </location>
</feature>
<accession>A0A329R2X9</accession>
<keyword evidence="2" id="KW-0964">Secreted</keyword>
<comment type="caution">
    <text evidence="9">The sequence shown here is derived from an EMBL/GenBank/DDBJ whole genome shotgun (WGS) entry which is preliminary data.</text>
</comment>
<evidence type="ECO:0000313" key="9">
    <source>
        <dbReference type="EMBL" id="RAW18733.1"/>
    </source>
</evidence>
<name>A0A329R2X9_9ACTN</name>
<feature type="region of interest" description="Disordered" evidence="5">
    <location>
        <begin position="634"/>
        <end position="654"/>
    </location>
</feature>
<reference evidence="9 10" key="1">
    <citation type="submission" date="2018-06" db="EMBL/GenBank/DDBJ databases">
        <title>Phytoactinopolyspora halophila sp. nov., a novel halophilic actinomycete isolated from a saline soil in China.</title>
        <authorList>
            <person name="Tang S.-K."/>
        </authorList>
    </citation>
    <scope>NUCLEOTIDE SEQUENCE [LARGE SCALE GENOMIC DNA]</scope>
    <source>
        <strain evidence="9 10">YIM 96934</strain>
    </source>
</reference>
<dbReference type="InterPro" id="IPR013783">
    <property type="entry name" value="Ig-like_fold"/>
</dbReference>
<feature type="domain" description="Gram-positive cocci surface proteins LPxTG" evidence="8">
    <location>
        <begin position="723"/>
        <end position="759"/>
    </location>
</feature>
<dbReference type="InterPro" id="IPR018114">
    <property type="entry name" value="TRYPSIN_HIS"/>
</dbReference>
<dbReference type="GO" id="GO:0006508">
    <property type="term" value="P:proteolysis"/>
    <property type="evidence" value="ECO:0007669"/>
    <property type="project" value="InterPro"/>
</dbReference>
<dbReference type="AlphaFoldDB" id="A0A329R2X9"/>
<dbReference type="InterPro" id="IPR009003">
    <property type="entry name" value="Peptidase_S1_PA"/>
</dbReference>
<proteinExistence type="predicted"/>
<evidence type="ECO:0000256" key="4">
    <source>
        <dbReference type="ARBA" id="ARBA00023088"/>
    </source>
</evidence>
<dbReference type="SUPFAM" id="SSF50494">
    <property type="entry name" value="Trypsin-like serine proteases"/>
    <property type="match status" value="1"/>
</dbReference>
<evidence type="ECO:0000256" key="7">
    <source>
        <dbReference type="SAM" id="SignalP"/>
    </source>
</evidence>
<feature type="compositionally biased region" description="Acidic residues" evidence="5">
    <location>
        <begin position="552"/>
        <end position="562"/>
    </location>
</feature>
<keyword evidence="1" id="KW-0134">Cell wall</keyword>
<dbReference type="NCBIfam" id="TIGR01167">
    <property type="entry name" value="LPXTG_anchor"/>
    <property type="match status" value="1"/>
</dbReference>
<organism evidence="9 10">
    <name type="scientific">Phytoactinopolyspora halophila</name>
    <dbReference type="NCBI Taxonomy" id="1981511"/>
    <lineage>
        <taxon>Bacteria</taxon>
        <taxon>Bacillati</taxon>
        <taxon>Actinomycetota</taxon>
        <taxon>Actinomycetes</taxon>
        <taxon>Jiangellales</taxon>
        <taxon>Jiangellaceae</taxon>
        <taxon>Phytoactinopolyspora</taxon>
    </lineage>
</organism>
<dbReference type="EMBL" id="QMIG01000001">
    <property type="protein sequence ID" value="RAW18733.1"/>
    <property type="molecule type" value="Genomic_DNA"/>
</dbReference>
<evidence type="ECO:0000256" key="6">
    <source>
        <dbReference type="SAM" id="Phobius"/>
    </source>
</evidence>
<sequence length="759" mass="78882">MCVSNSKLRFRRGARRLSSVIAATAVVGTGAVAATGVAQAEEEPLPEVTLEPFDASEFASQAAELPEGLQTAIERDLNISPAEYLANAEATKVASDAAQRLEASGVDIKGVEIDGQDVTYYVGAEVDLEVAGATVEVGEPETPEYDGDYQVLEDLKGGYGYGMAIGNQIYSRCSLGFSGYDGGGNDRFLSAGHCGLADFSTGEEYEDAYHLDLDEPIGGNGEVPDDAAGEKIGPIVAGSNHFGVDVHHDGGLVDVTSDAWTGVPQVSEWGGGQGNPADGAITIYDSIDPVVGADVCSSGATTGWTCGEIESEEETWELQDRQGNVVSTTTGPTFDACVLGGDSGGSVVVGNYALGVNSGGSTLPPESDCGDWDPEAHSALAYAVSSGEYNAFDLFGAEWELNVEVNEPVIDQVTADEEGATISGSVENAGPNHHVDVHVDGVNAYEDIELDGDGEFVIEIDEALEVGTEYQFTAQAFYGRNAEHSFSEVVEDSFTVEEAPEEPEAEELVVDSPSDGQTTSNTRPPFEGTGEPGAEVALSVGDDEFGGATVSDEGDWEIEPDSDLPRGERFDATVTQTAGEDVQEVTITDLGISLPEVSITAPEDGAEVAGDVTFEGTAFAGAELSLILKPAEAGEEGDNTSAQMLSEGSTVEDEDMGVWEGEFDIDEDGNWTFVPDEELTEGEYTVTAQATAEGDPELTDSEDAVTFTVVAGGGDDDGDEDDLPDTGAGNIMLIVLGAGLLAAGGAAVALRARRQATNA</sequence>
<dbReference type="Proteomes" id="UP000250462">
    <property type="component" value="Unassembled WGS sequence"/>
</dbReference>
<dbReference type="PROSITE" id="PS00134">
    <property type="entry name" value="TRYPSIN_HIS"/>
    <property type="match status" value="1"/>
</dbReference>